<dbReference type="RefSeq" id="WP_155586023.1">
    <property type="nucleotide sequence ID" value="NZ_JBHSTH010000040.1"/>
</dbReference>
<evidence type="ECO:0000313" key="2">
    <source>
        <dbReference type="Proteomes" id="UP000438196"/>
    </source>
</evidence>
<sequence>MDGRDKITIDKKAVARAIRKPLEAYYKALGQNGYDGSVERPGNWEEDEELFKAIFKSSYVSRHLDWLYVLEIVYAVIDHHSPLSAEQFAQKLEEAIIGTTGQRDYLAIIPLGFRKPFGFPHLIKPPLLRQFKLGEFTFSPPATSAKLLNKIIVKHNFPPVSVTDFMHAARTSHEALAREILVTVDAHGDEDRLRFSVESKFRTLSRLIEVFANLFTGTDAGFGHTGAVNHFFLLSKTTGEFRRFPTTKSLSFNFELSEELLKFLRKPDFVFFFEHLNSSKESMYSRMRNAFKFFSMAFNADDKVASFLFYVISIESIFSRDKSSPIKATLADFSSLLCFPAEQRLNAHRMLREAYDLRSSIVHSGVSSVTGKHVEVARSLAARALYCSMFLCENLNEGPGKLEDKFFDHLRDRKLGVTKAIVPREMQFFLEIDDHDE</sequence>
<accession>A0A6I3WKY5</accession>
<dbReference type="OrthoDB" id="8445027at2"/>
<gene>
    <name evidence="1" type="ORF">GNF76_26495</name>
</gene>
<dbReference type="AlphaFoldDB" id="A0A6I3WKY5"/>
<protein>
    <submittedName>
        <fullName evidence="1">Uncharacterized protein</fullName>
    </submittedName>
</protein>
<keyword evidence="2" id="KW-1185">Reference proteome</keyword>
<dbReference type="Proteomes" id="UP000438196">
    <property type="component" value="Unassembled WGS sequence"/>
</dbReference>
<evidence type="ECO:0000313" key="1">
    <source>
        <dbReference type="EMBL" id="MUF07899.1"/>
    </source>
</evidence>
<organism evidence="1 2">
    <name type="scientific">Pseudomonas spelaei</name>
    <dbReference type="NCBI Taxonomy" id="1055469"/>
    <lineage>
        <taxon>Bacteria</taxon>
        <taxon>Pseudomonadati</taxon>
        <taxon>Pseudomonadota</taxon>
        <taxon>Gammaproteobacteria</taxon>
        <taxon>Pseudomonadales</taxon>
        <taxon>Pseudomonadaceae</taxon>
        <taxon>Pseudomonas</taxon>
    </lineage>
</organism>
<dbReference type="EMBL" id="WNNK01000034">
    <property type="protein sequence ID" value="MUF07899.1"/>
    <property type="molecule type" value="Genomic_DNA"/>
</dbReference>
<name>A0A6I3WKY5_9PSED</name>
<comment type="caution">
    <text evidence="1">The sequence shown here is derived from an EMBL/GenBank/DDBJ whole genome shotgun (WGS) entry which is preliminary data.</text>
</comment>
<proteinExistence type="predicted"/>
<reference evidence="1 2" key="1">
    <citation type="submission" date="2019-11" db="EMBL/GenBank/DDBJ databases">
        <title>Pseudomonas karstica sp. nov. and Pseudomonas spelaei sp. nov. from karst caves.</title>
        <authorList>
            <person name="Zeman M."/>
        </authorList>
    </citation>
    <scope>NUCLEOTIDE SEQUENCE [LARGE SCALE GENOMIC DNA]</scope>
    <source>
        <strain evidence="1 2">CCM 7893</strain>
    </source>
</reference>